<organism evidence="1">
    <name type="scientific">Arundo donax</name>
    <name type="common">Giant reed</name>
    <name type="synonym">Donax arundinaceus</name>
    <dbReference type="NCBI Taxonomy" id="35708"/>
    <lineage>
        <taxon>Eukaryota</taxon>
        <taxon>Viridiplantae</taxon>
        <taxon>Streptophyta</taxon>
        <taxon>Embryophyta</taxon>
        <taxon>Tracheophyta</taxon>
        <taxon>Spermatophyta</taxon>
        <taxon>Magnoliopsida</taxon>
        <taxon>Liliopsida</taxon>
        <taxon>Poales</taxon>
        <taxon>Poaceae</taxon>
        <taxon>PACMAD clade</taxon>
        <taxon>Arundinoideae</taxon>
        <taxon>Arundineae</taxon>
        <taxon>Arundo</taxon>
    </lineage>
</organism>
<reference evidence="1" key="1">
    <citation type="submission" date="2014-09" db="EMBL/GenBank/DDBJ databases">
        <authorList>
            <person name="Magalhaes I.L.F."/>
            <person name="Oliveira U."/>
            <person name="Santos F.R."/>
            <person name="Vidigal T.H.D.A."/>
            <person name="Brescovit A.D."/>
            <person name="Santos A.J."/>
        </authorList>
    </citation>
    <scope>NUCLEOTIDE SEQUENCE</scope>
    <source>
        <tissue evidence="1">Shoot tissue taken approximately 20 cm above the soil surface</tissue>
    </source>
</reference>
<dbReference type="AlphaFoldDB" id="A0A0A9FDW3"/>
<sequence length="36" mass="3773">MELLLTGTDLSVPVWNIGCLAPAAFSTFSSKTALAF</sequence>
<name>A0A0A9FDW3_ARUDO</name>
<reference evidence="1" key="2">
    <citation type="journal article" date="2015" name="Data Brief">
        <title>Shoot transcriptome of the giant reed, Arundo donax.</title>
        <authorList>
            <person name="Barrero R.A."/>
            <person name="Guerrero F.D."/>
            <person name="Moolhuijzen P."/>
            <person name="Goolsby J.A."/>
            <person name="Tidwell J."/>
            <person name="Bellgard S.E."/>
            <person name="Bellgard M.I."/>
        </authorList>
    </citation>
    <scope>NUCLEOTIDE SEQUENCE</scope>
    <source>
        <tissue evidence="1">Shoot tissue taken approximately 20 cm above the soil surface</tissue>
    </source>
</reference>
<evidence type="ECO:0000313" key="1">
    <source>
        <dbReference type="EMBL" id="JAE09419.1"/>
    </source>
</evidence>
<proteinExistence type="predicted"/>
<dbReference type="EMBL" id="GBRH01188477">
    <property type="protein sequence ID" value="JAE09419.1"/>
    <property type="molecule type" value="Transcribed_RNA"/>
</dbReference>
<protein>
    <submittedName>
        <fullName evidence="1">Uncharacterized protein</fullName>
    </submittedName>
</protein>
<accession>A0A0A9FDW3</accession>